<sequence length="222" mass="24897">MKNLASFLLSVMLICFSACSNNDDLVEVRQQVTPLKNLVRSTTFNYQGKNYTSEFNYTNDSSIVYIDKEVQKTAEKLDQNPILVTFFNAGIITYYDNESEFDKTLNINTKATRASRLAAEATFYKDTNYNGAELKIGAGNYPDLNSYSFDNCISSFKASTTNPGFPTSPVAVRLYADKNYGGRMYSFLIIDGPGWNNTYTKNVPNLGDYNLNDNVSSIKIGY</sequence>
<protein>
    <submittedName>
        <fullName evidence="2">Beta/Gamma crystallin family protein</fullName>
    </submittedName>
</protein>
<evidence type="ECO:0000256" key="1">
    <source>
        <dbReference type="SAM" id="SignalP"/>
    </source>
</evidence>
<evidence type="ECO:0000313" key="3">
    <source>
        <dbReference type="Proteomes" id="UP000028134"/>
    </source>
</evidence>
<feature type="signal peptide" evidence="1">
    <location>
        <begin position="1"/>
        <end position="20"/>
    </location>
</feature>
<dbReference type="SUPFAM" id="SSF49695">
    <property type="entry name" value="gamma-Crystallin-like"/>
    <property type="match status" value="1"/>
</dbReference>
<accession>A0A078RCL8</accession>
<keyword evidence="1" id="KW-0732">Signal</keyword>
<evidence type="ECO:0000313" key="2">
    <source>
        <dbReference type="EMBL" id="KDS32411.1"/>
    </source>
</evidence>
<feature type="chain" id="PRO_5001744402" evidence="1">
    <location>
        <begin position="21"/>
        <end position="222"/>
    </location>
</feature>
<dbReference type="PATRIC" id="fig|1339350.3.peg.1237"/>
<dbReference type="AlphaFoldDB" id="A0A078RCL8"/>
<reference evidence="2 3" key="1">
    <citation type="submission" date="2014-04" db="EMBL/GenBank/DDBJ databases">
        <authorList>
            <person name="Sears C."/>
            <person name="Carroll K."/>
            <person name="Sack B.R."/>
            <person name="Qadri F."/>
            <person name="Myers L.L."/>
            <person name="Chung G.-T."/>
            <person name="Escheverria P."/>
            <person name="Fraser C.M."/>
            <person name="Sadzewicz L."/>
            <person name="Shefchek K.A."/>
            <person name="Tallon L."/>
            <person name="Das S.P."/>
            <person name="Daugherty S."/>
            <person name="Mongodin E.F."/>
        </authorList>
    </citation>
    <scope>NUCLEOTIDE SEQUENCE [LARGE SCALE GENOMIC DNA]</scope>
    <source>
        <strain evidence="3">3775 SL(B) 10 (iv)</strain>
    </source>
</reference>
<proteinExistence type="predicted"/>
<dbReference type="InterPro" id="IPR011024">
    <property type="entry name" value="G_crystallin-like"/>
</dbReference>
<dbReference type="Gene3D" id="2.60.20.10">
    <property type="entry name" value="Crystallins"/>
    <property type="match status" value="1"/>
</dbReference>
<dbReference type="RefSeq" id="WP_008667351.1">
    <property type="nucleotide sequence ID" value="NZ_JNHI01000005.1"/>
</dbReference>
<name>A0A078RCL8_PHOVU</name>
<dbReference type="Proteomes" id="UP000028134">
    <property type="component" value="Unassembled WGS sequence"/>
</dbReference>
<gene>
    <name evidence="2" type="ORF">M097_1290</name>
</gene>
<dbReference type="EMBL" id="JNHI01000005">
    <property type="protein sequence ID" value="KDS32411.1"/>
    <property type="molecule type" value="Genomic_DNA"/>
</dbReference>
<organism evidence="2 3">
    <name type="scientific">Phocaeicola vulgatus str. 3775 SL</name>
    <name type="common">B</name>
    <name type="synonym">iv</name>
    <dbReference type="NCBI Taxonomy" id="1339350"/>
    <lineage>
        <taxon>Bacteria</taxon>
        <taxon>Pseudomonadati</taxon>
        <taxon>Bacteroidota</taxon>
        <taxon>Bacteroidia</taxon>
        <taxon>Bacteroidales</taxon>
        <taxon>Bacteroidaceae</taxon>
        <taxon>Phocaeicola</taxon>
    </lineage>
</organism>
<comment type="caution">
    <text evidence="2">The sequence shown here is derived from an EMBL/GenBank/DDBJ whole genome shotgun (WGS) entry which is preliminary data.</text>
</comment>